<evidence type="ECO:0000313" key="3">
    <source>
        <dbReference type="Proteomes" id="UP000053029"/>
    </source>
</evidence>
<keyword evidence="3" id="KW-1185">Reference proteome</keyword>
<dbReference type="RefSeq" id="XP_013281914.1">
    <property type="nucleotide sequence ID" value="XM_013426460.1"/>
</dbReference>
<feature type="transmembrane region" description="Helical" evidence="1">
    <location>
        <begin position="86"/>
        <end position="111"/>
    </location>
</feature>
<dbReference type="VEuPathDB" id="FungiDB:Z517_07939"/>
<evidence type="ECO:0000256" key="1">
    <source>
        <dbReference type="SAM" id="Phobius"/>
    </source>
</evidence>
<keyword evidence="1" id="KW-0472">Membrane</keyword>
<keyword evidence="1" id="KW-0812">Transmembrane</keyword>
<name>A0A0D2DKE9_9EURO</name>
<accession>A0A0D2DKE9</accession>
<dbReference type="GeneID" id="25307429"/>
<dbReference type="AlphaFoldDB" id="A0A0D2DKE9"/>
<reference evidence="2 3" key="1">
    <citation type="submission" date="2015-01" db="EMBL/GenBank/DDBJ databases">
        <title>The Genome Sequence of Fonsecaea pedrosoi CBS 271.37.</title>
        <authorList>
            <consortium name="The Broad Institute Genomics Platform"/>
            <person name="Cuomo C."/>
            <person name="de Hoog S."/>
            <person name="Gorbushina A."/>
            <person name="Stielow B."/>
            <person name="Teixiera M."/>
            <person name="Abouelleil A."/>
            <person name="Chapman S.B."/>
            <person name="Priest M."/>
            <person name="Young S.K."/>
            <person name="Wortman J."/>
            <person name="Nusbaum C."/>
            <person name="Birren B."/>
        </authorList>
    </citation>
    <scope>NUCLEOTIDE SEQUENCE [LARGE SCALE GENOMIC DNA]</scope>
    <source>
        <strain evidence="2 3">CBS 271.37</strain>
    </source>
</reference>
<organism evidence="2 3">
    <name type="scientific">Fonsecaea pedrosoi CBS 271.37</name>
    <dbReference type="NCBI Taxonomy" id="1442368"/>
    <lineage>
        <taxon>Eukaryota</taxon>
        <taxon>Fungi</taxon>
        <taxon>Dikarya</taxon>
        <taxon>Ascomycota</taxon>
        <taxon>Pezizomycotina</taxon>
        <taxon>Eurotiomycetes</taxon>
        <taxon>Chaetothyriomycetidae</taxon>
        <taxon>Chaetothyriales</taxon>
        <taxon>Herpotrichiellaceae</taxon>
        <taxon>Fonsecaea</taxon>
    </lineage>
</organism>
<dbReference type="OrthoDB" id="10355494at2759"/>
<protein>
    <submittedName>
        <fullName evidence="2">Uncharacterized protein</fullName>
    </submittedName>
</protein>
<gene>
    <name evidence="2" type="ORF">Z517_07939</name>
</gene>
<sequence>MPNGILSPPRRARYQPIYSGGGNNPAYYGSSGEALVALDPSGNGAFVAAGNGQDHAYVYLPAQQHVVDRPYPVQVNRPIHKRRSRLCICLLIMVVLVCVGSLGVVLAVHYIKKNSAKSSDSTYY</sequence>
<dbReference type="Proteomes" id="UP000053029">
    <property type="component" value="Unassembled WGS sequence"/>
</dbReference>
<dbReference type="EMBL" id="KN846973">
    <property type="protein sequence ID" value="KIW78106.1"/>
    <property type="molecule type" value="Genomic_DNA"/>
</dbReference>
<evidence type="ECO:0000313" key="2">
    <source>
        <dbReference type="EMBL" id="KIW78106.1"/>
    </source>
</evidence>
<proteinExistence type="predicted"/>
<dbReference type="HOGENOM" id="CLU_2003973_0_0_1"/>
<keyword evidence="1" id="KW-1133">Transmembrane helix</keyword>